<keyword evidence="2 9" id="KW-0378">Hydrolase</keyword>
<dbReference type="InterPro" id="IPR027417">
    <property type="entry name" value="P-loop_NTPase"/>
</dbReference>
<evidence type="ECO:0000256" key="6">
    <source>
        <dbReference type="ARBA" id="ARBA00034617"/>
    </source>
</evidence>
<dbReference type="GO" id="GO:0005829">
    <property type="term" value="C:cytosol"/>
    <property type="evidence" value="ECO:0007669"/>
    <property type="project" value="TreeGrafter"/>
</dbReference>
<evidence type="ECO:0000256" key="9">
    <source>
        <dbReference type="PROSITE-ProRule" id="PRU00560"/>
    </source>
</evidence>
<gene>
    <name evidence="11" type="ORF">N47_G33120</name>
</gene>
<dbReference type="GO" id="GO:0016887">
    <property type="term" value="F:ATP hydrolysis activity"/>
    <property type="evidence" value="ECO:0007669"/>
    <property type="project" value="RHEA"/>
</dbReference>
<keyword evidence="4 9" id="KW-0067">ATP-binding</keyword>
<evidence type="ECO:0000256" key="5">
    <source>
        <dbReference type="ARBA" id="ARBA00023235"/>
    </source>
</evidence>
<evidence type="ECO:0000256" key="4">
    <source>
        <dbReference type="ARBA" id="ARBA00022840"/>
    </source>
</evidence>
<dbReference type="EMBL" id="FR695868">
    <property type="protein sequence ID" value="CBX27988.1"/>
    <property type="molecule type" value="Genomic_DNA"/>
</dbReference>
<feature type="domain" description="UvrD-like helicase ATP-binding" evidence="10">
    <location>
        <begin position="250"/>
        <end position="550"/>
    </location>
</feature>
<accession>E1YBP4</accession>
<evidence type="ECO:0000256" key="3">
    <source>
        <dbReference type="ARBA" id="ARBA00022806"/>
    </source>
</evidence>
<dbReference type="GO" id="GO:0000725">
    <property type="term" value="P:recombinational repair"/>
    <property type="evidence" value="ECO:0007669"/>
    <property type="project" value="TreeGrafter"/>
</dbReference>
<dbReference type="Gene3D" id="3.30.2310.20">
    <property type="entry name" value="RelE-like"/>
    <property type="match status" value="1"/>
</dbReference>
<dbReference type="GO" id="GO:0043138">
    <property type="term" value="F:3'-5' DNA helicase activity"/>
    <property type="evidence" value="ECO:0007669"/>
    <property type="project" value="UniProtKB-EC"/>
</dbReference>
<dbReference type="PANTHER" id="PTHR11070">
    <property type="entry name" value="UVRD / RECB / PCRA DNA HELICASE FAMILY MEMBER"/>
    <property type="match status" value="1"/>
</dbReference>
<dbReference type="Gene3D" id="3.40.50.300">
    <property type="entry name" value="P-loop containing nucleotide triphosphate hydrolases"/>
    <property type="match status" value="2"/>
</dbReference>
<dbReference type="EC" id="5.6.2.4" evidence="7"/>
<dbReference type="GO" id="GO:0003677">
    <property type="term" value="F:DNA binding"/>
    <property type="evidence" value="ECO:0007669"/>
    <property type="project" value="InterPro"/>
</dbReference>
<feature type="binding site" evidence="9">
    <location>
        <begin position="271"/>
        <end position="278"/>
    </location>
    <ligand>
        <name>ATP</name>
        <dbReference type="ChEBI" id="CHEBI:30616"/>
    </ligand>
</feature>
<keyword evidence="3 9" id="KW-0347">Helicase</keyword>
<dbReference type="SUPFAM" id="SSF143011">
    <property type="entry name" value="RelE-like"/>
    <property type="match status" value="1"/>
</dbReference>
<dbReference type="GO" id="GO:0005524">
    <property type="term" value="F:ATP binding"/>
    <property type="evidence" value="ECO:0007669"/>
    <property type="project" value="UniProtKB-UniRule"/>
</dbReference>
<evidence type="ECO:0000259" key="10">
    <source>
        <dbReference type="PROSITE" id="PS51198"/>
    </source>
</evidence>
<dbReference type="SUPFAM" id="SSF52540">
    <property type="entry name" value="P-loop containing nucleoside triphosphate hydrolases"/>
    <property type="match status" value="1"/>
</dbReference>
<evidence type="ECO:0000256" key="2">
    <source>
        <dbReference type="ARBA" id="ARBA00022801"/>
    </source>
</evidence>
<dbReference type="InterPro" id="IPR014016">
    <property type="entry name" value="UvrD-like_ATP-bd"/>
</dbReference>
<comment type="catalytic activity">
    <reaction evidence="6">
        <text>Couples ATP hydrolysis with the unwinding of duplex DNA by translocating in the 3'-5' direction.</text>
        <dbReference type="EC" id="5.6.2.4"/>
    </reaction>
</comment>
<comment type="catalytic activity">
    <reaction evidence="8">
        <text>ATP + H2O = ADP + phosphate + H(+)</text>
        <dbReference type="Rhea" id="RHEA:13065"/>
        <dbReference type="ChEBI" id="CHEBI:15377"/>
        <dbReference type="ChEBI" id="CHEBI:15378"/>
        <dbReference type="ChEBI" id="CHEBI:30616"/>
        <dbReference type="ChEBI" id="CHEBI:43474"/>
        <dbReference type="ChEBI" id="CHEBI:456216"/>
        <dbReference type="EC" id="5.6.2.4"/>
    </reaction>
</comment>
<dbReference type="Pfam" id="PF00580">
    <property type="entry name" value="UvrD-helicase"/>
    <property type="match status" value="1"/>
</dbReference>
<dbReference type="AlphaFoldDB" id="E1YBP4"/>
<keyword evidence="5" id="KW-0413">Isomerase</keyword>
<protein>
    <recommendedName>
        <fullName evidence="7">DNA 3'-5' helicase</fullName>
        <ecNumber evidence="7">5.6.2.4</ecNumber>
    </recommendedName>
</protein>
<evidence type="ECO:0000256" key="7">
    <source>
        <dbReference type="ARBA" id="ARBA00034808"/>
    </source>
</evidence>
<organism evidence="11">
    <name type="scientific">uncultured Desulfobacterium sp</name>
    <dbReference type="NCBI Taxonomy" id="201089"/>
    <lineage>
        <taxon>Bacteria</taxon>
        <taxon>Pseudomonadati</taxon>
        <taxon>Thermodesulfobacteriota</taxon>
        <taxon>Desulfobacteria</taxon>
        <taxon>Desulfobacterales</taxon>
        <taxon>Desulfobacteriaceae</taxon>
        <taxon>Desulfobacterium</taxon>
        <taxon>environmental samples</taxon>
    </lineage>
</organism>
<evidence type="ECO:0000256" key="1">
    <source>
        <dbReference type="ARBA" id="ARBA00022741"/>
    </source>
</evidence>
<proteinExistence type="predicted"/>
<sequence>MSVKPSGSLSQMIGRGNDLMQFRIADTFTDSLTRLNNDEQKAVKTSAFDLQLNPANPGMQFHKLEKAKDPNFWSVRVNRDIRLIVHKNQDSLMLCYVGHHDDAYRWAEKRKLETHPKTGAAQLVEIRETVEEITIPKYIDVKQQPVSKPFLFENLSDDELLNYGVPAEWLNDVHKVNEDTVLDLAGHLPGEAAEALLNLAIGIKPQTSMESFACENPFDHPDAQRCFRVMSNTEELAKALDYPWEKWTVFLHPEQRQLVEKDYNGPARVSGSAGTGKTVVALHRAVFLARTNPDARVLLTTFSDTLANALNTKLRRLIGNEPRIAEHLEVYSLDYIGQRLYELNFGRPKIASKEVVRQLLKESAKDVEQNRFGLYFLITEWTDVVDAWQLKTWEAYRDVRRLGRKTRLPEKQREILWSIFDRVWSAINKQEMITKSEVFTKTASKISSSNHPPFNYVIADESQDLSVPQLMFLAAFNSNKPNSLFFAGDLGQRIFQQPFSWKSLGVDIQGRSRTLRINYRTSHQIRKQADLLLGPELSDVDGNTENRRGTISVFNGPKPEIMVFDTQEDEIESVGKWLTERLNEGVAPNEIGVFVRSTNELFRACEAVQKTGKSFKVLDEKVETTSGHISISTMHLAKGLEFKAVCVIACDDEVIPSQERIETVADDMDLEEVYNTERHLLYVACTRARDNLLVSGVKPVSEFLDDIRSDWV</sequence>
<dbReference type="InterPro" id="IPR035093">
    <property type="entry name" value="RelE/ParE_toxin_dom_sf"/>
</dbReference>
<dbReference type="InterPro" id="IPR014017">
    <property type="entry name" value="DNA_helicase_UvrD-like_C"/>
</dbReference>
<keyword evidence="1 9" id="KW-0547">Nucleotide-binding</keyword>
<evidence type="ECO:0000256" key="8">
    <source>
        <dbReference type="ARBA" id="ARBA00048988"/>
    </source>
</evidence>
<dbReference type="InterPro" id="IPR000212">
    <property type="entry name" value="DNA_helicase_UvrD/REP"/>
</dbReference>
<dbReference type="PANTHER" id="PTHR11070:SF45">
    <property type="entry name" value="DNA 3'-5' HELICASE"/>
    <property type="match status" value="1"/>
</dbReference>
<reference evidence="11" key="1">
    <citation type="journal article" date="2011" name="Environ. Microbiol.">
        <title>Genomic insights into the metabolic potential of the polycyclic aromatic hydrocarbon degrading sulfate-reducing Deltaproteobacterium N47.</title>
        <authorList>
            <person name="Bergmann F."/>
            <person name="Selesi D."/>
            <person name="Weinmaier T."/>
            <person name="Tischler P."/>
            <person name="Rattei T."/>
            <person name="Meckenstock R.U."/>
        </authorList>
    </citation>
    <scope>NUCLEOTIDE SEQUENCE</scope>
</reference>
<evidence type="ECO:0000313" key="11">
    <source>
        <dbReference type="EMBL" id="CBX27988.1"/>
    </source>
</evidence>
<dbReference type="Pfam" id="PF13361">
    <property type="entry name" value="UvrD_C"/>
    <property type="match status" value="1"/>
</dbReference>
<dbReference type="PROSITE" id="PS51198">
    <property type="entry name" value="UVRD_HELICASE_ATP_BIND"/>
    <property type="match status" value="1"/>
</dbReference>
<name>E1YBP4_9BACT</name>